<dbReference type="AlphaFoldDB" id="A0A318EKV4"/>
<feature type="domain" description="Peptidase S8/S53" evidence="9">
    <location>
        <begin position="178"/>
        <end position="467"/>
    </location>
</feature>
<dbReference type="Pfam" id="PF00082">
    <property type="entry name" value="Peptidase_S8"/>
    <property type="match status" value="1"/>
</dbReference>
<dbReference type="Gene3D" id="3.40.50.200">
    <property type="entry name" value="Peptidase S8/S53 domain"/>
    <property type="match status" value="1"/>
</dbReference>
<dbReference type="PRINTS" id="PR00723">
    <property type="entry name" value="SUBTILISIN"/>
</dbReference>
<feature type="transmembrane region" description="Helical" evidence="7">
    <location>
        <begin position="740"/>
        <end position="761"/>
    </location>
</feature>
<evidence type="ECO:0000313" key="11">
    <source>
        <dbReference type="EMBL" id="PXV71522.1"/>
    </source>
</evidence>
<feature type="chain" id="PRO_5016460917" evidence="8">
    <location>
        <begin position="32"/>
        <end position="779"/>
    </location>
</feature>
<keyword evidence="12" id="KW-1185">Reference proteome</keyword>
<dbReference type="GO" id="GO:0006508">
    <property type="term" value="P:proteolysis"/>
    <property type="evidence" value="ECO:0007669"/>
    <property type="project" value="UniProtKB-KW"/>
</dbReference>
<dbReference type="Pfam" id="PF22148">
    <property type="entry name" value="Fervidolysin_NPro-like"/>
    <property type="match status" value="1"/>
</dbReference>
<proteinExistence type="inferred from homology"/>
<evidence type="ECO:0000256" key="6">
    <source>
        <dbReference type="PROSITE-ProRule" id="PRU01240"/>
    </source>
</evidence>
<keyword evidence="2 6" id="KW-0645">Protease</keyword>
<dbReference type="PROSITE" id="PS51892">
    <property type="entry name" value="SUBTILASE"/>
    <property type="match status" value="1"/>
</dbReference>
<evidence type="ECO:0000256" key="4">
    <source>
        <dbReference type="ARBA" id="ARBA00022825"/>
    </source>
</evidence>
<keyword evidence="8" id="KW-0732">Signal</keyword>
<dbReference type="Proteomes" id="UP000248330">
    <property type="component" value="Unassembled WGS sequence"/>
</dbReference>
<reference evidence="11 12" key="1">
    <citation type="submission" date="2018-04" db="EMBL/GenBank/DDBJ databases">
        <title>Genomic Encyclopedia of Type Strains, Phase IV (KMG-IV): sequencing the most valuable type-strain genomes for metagenomic binning, comparative biology and taxonomic classification.</title>
        <authorList>
            <person name="Goeker M."/>
        </authorList>
    </citation>
    <scope>NUCLEOTIDE SEQUENCE [LARGE SCALE GENOMIC DNA]</scope>
    <source>
        <strain evidence="11 12">DSM 104150</strain>
    </source>
</reference>
<evidence type="ECO:0000256" key="3">
    <source>
        <dbReference type="ARBA" id="ARBA00022801"/>
    </source>
</evidence>
<evidence type="ECO:0000313" key="12">
    <source>
        <dbReference type="Proteomes" id="UP000248330"/>
    </source>
</evidence>
<dbReference type="InterPro" id="IPR023828">
    <property type="entry name" value="Peptidase_S8_Ser-AS"/>
</dbReference>
<evidence type="ECO:0000259" key="9">
    <source>
        <dbReference type="Pfam" id="PF00082"/>
    </source>
</evidence>
<feature type="domain" description="Fervidolysin-like N-terminal prodomain" evidence="10">
    <location>
        <begin position="29"/>
        <end position="108"/>
    </location>
</feature>
<dbReference type="Gene3D" id="2.60.120.380">
    <property type="match status" value="1"/>
</dbReference>
<protein>
    <submittedName>
        <fullName evidence="11">Subtilase family protein</fullName>
    </submittedName>
</protein>
<dbReference type="InterPro" id="IPR015500">
    <property type="entry name" value="Peptidase_S8_subtilisin-rel"/>
</dbReference>
<accession>A0A318EKV4</accession>
<comment type="similarity">
    <text evidence="1 6">Belongs to the peptidase S8 family.</text>
</comment>
<evidence type="ECO:0000256" key="1">
    <source>
        <dbReference type="ARBA" id="ARBA00011073"/>
    </source>
</evidence>
<dbReference type="PROSITE" id="PS00137">
    <property type="entry name" value="SUBTILASE_HIS"/>
    <property type="match status" value="1"/>
</dbReference>
<dbReference type="GO" id="GO:0004252">
    <property type="term" value="F:serine-type endopeptidase activity"/>
    <property type="evidence" value="ECO:0007669"/>
    <property type="project" value="UniProtKB-UniRule"/>
</dbReference>
<dbReference type="PROSITE" id="PS00138">
    <property type="entry name" value="SUBTILASE_SER"/>
    <property type="match status" value="1"/>
</dbReference>
<organism evidence="11 12">
    <name type="scientific">Sinimarinibacterium flocculans</name>
    <dbReference type="NCBI Taxonomy" id="985250"/>
    <lineage>
        <taxon>Bacteria</taxon>
        <taxon>Pseudomonadati</taxon>
        <taxon>Pseudomonadota</taxon>
        <taxon>Gammaproteobacteria</taxon>
        <taxon>Nevskiales</taxon>
        <taxon>Nevskiaceae</taxon>
        <taxon>Sinimarinibacterium</taxon>
    </lineage>
</organism>
<dbReference type="EMBL" id="QICN01000001">
    <property type="protein sequence ID" value="PXV71522.1"/>
    <property type="molecule type" value="Genomic_DNA"/>
</dbReference>
<keyword evidence="3 6" id="KW-0378">Hydrolase</keyword>
<feature type="signal peptide" evidence="8">
    <location>
        <begin position="1"/>
        <end position="31"/>
    </location>
</feature>
<keyword evidence="4 6" id="KW-0720">Serine protease</keyword>
<dbReference type="RefSeq" id="WP_110263632.1">
    <property type="nucleotide sequence ID" value="NZ_CAWNXA010000001.1"/>
</dbReference>
<dbReference type="InterPro" id="IPR054399">
    <property type="entry name" value="Fervidolysin-like_N_prodom"/>
</dbReference>
<feature type="active site" description="Charge relay system" evidence="5 6">
    <location>
        <position position="425"/>
    </location>
</feature>
<dbReference type="InterPro" id="IPR036852">
    <property type="entry name" value="Peptidase_S8/S53_dom_sf"/>
</dbReference>
<gene>
    <name evidence="11" type="ORF">C8D93_101573</name>
</gene>
<evidence type="ECO:0000256" key="7">
    <source>
        <dbReference type="SAM" id="Phobius"/>
    </source>
</evidence>
<dbReference type="PANTHER" id="PTHR43806:SF11">
    <property type="entry name" value="CEREVISIN-RELATED"/>
    <property type="match status" value="1"/>
</dbReference>
<feature type="active site" description="Charge relay system" evidence="5 6">
    <location>
        <position position="185"/>
    </location>
</feature>
<dbReference type="PANTHER" id="PTHR43806">
    <property type="entry name" value="PEPTIDASE S8"/>
    <property type="match status" value="1"/>
</dbReference>
<dbReference type="OrthoDB" id="9790784at2"/>
<evidence type="ECO:0000256" key="5">
    <source>
        <dbReference type="PIRSR" id="PIRSR615500-1"/>
    </source>
</evidence>
<sequence>MIDPEKTALWRRRASLAATLMLAALPSAALAAAARIGDRHVADELIVGYRSAIAAKSASTLRDSLGLQTRLSLDGGRVQVLRLPAITSVQAAGALLAADPAVAYVEPNFIRRRLAAIPNDPLFDQLWGLLSTGQANFAVPADDPEAAALASKPGADMNMPAAWDRDGDGVADRTGDGSVLVAVIDDAFDVDHEDLAANFVAGADLTTCSAQNLDGCNTDVRPDQNGLLDHGTLVAGSLGAVGNNGIGVAGTIWDVRMMPLKVGRVRDGQVELDSGSILAAYEYARTRGAKLVNASYGGPSCSQAEYEAIRRLGEAGILFVTSAGNFNSNLDYSVAAFPANYREGGCTSRNGGRFVVDPSADKLDNIVTVAATNRQDNIASFSQFGPVSADISAPGLQIVTTLPGNAYVTGDTCLDGGTCGTSGTSFASPYAAGIAALMLSENPQASMLELKARLIEGAEAGVDGGDAHLLTAGGRLDAAASLDLAPRPSLVLRAVSLQGGDGNGRLDAGETLAVQLRVENLWQTAIDTQARLLAPTDRIRVLTGPQTIPTLAQGESTTLSYSIEILDAESDYEELGFWLELGAAGGYQALRPFRAELAELALAEPAQGVLSLGLHDEFHTYHLDVDAVPAGQRLVVCTRAQTDIDVLVKYGAPAQYDIDLGADPEDDPTFFTDADTVAGEADGNEAEVVANPRAGTYYVTVVNFDLTESLDYTLAAFFEADGGEAVGAGSPACIARQPQGGGGGGALSSGLLATLAMLAFAGPAVRRRRRLAAAIPGRR</sequence>
<evidence type="ECO:0000256" key="8">
    <source>
        <dbReference type="SAM" id="SignalP"/>
    </source>
</evidence>
<keyword evidence="7" id="KW-0812">Transmembrane</keyword>
<name>A0A318EKV4_9GAMM</name>
<feature type="active site" description="Charge relay system" evidence="5 6">
    <location>
        <position position="230"/>
    </location>
</feature>
<evidence type="ECO:0000259" key="10">
    <source>
        <dbReference type="Pfam" id="PF22148"/>
    </source>
</evidence>
<keyword evidence="7" id="KW-0472">Membrane</keyword>
<dbReference type="SUPFAM" id="SSF52743">
    <property type="entry name" value="Subtilisin-like"/>
    <property type="match status" value="1"/>
</dbReference>
<evidence type="ECO:0000256" key="2">
    <source>
        <dbReference type="ARBA" id="ARBA00022670"/>
    </source>
</evidence>
<dbReference type="InterPro" id="IPR022398">
    <property type="entry name" value="Peptidase_S8_His-AS"/>
</dbReference>
<keyword evidence="7" id="KW-1133">Transmembrane helix</keyword>
<dbReference type="InterPro" id="IPR000209">
    <property type="entry name" value="Peptidase_S8/S53_dom"/>
</dbReference>
<comment type="caution">
    <text evidence="11">The sequence shown here is derived from an EMBL/GenBank/DDBJ whole genome shotgun (WGS) entry which is preliminary data.</text>
</comment>
<dbReference type="InterPro" id="IPR050131">
    <property type="entry name" value="Peptidase_S8_subtilisin-like"/>
</dbReference>